<accession>A0A914ZCA2</accession>
<dbReference type="Proteomes" id="UP000887577">
    <property type="component" value="Unplaced"/>
</dbReference>
<sequence>MSFNDPERRAPINSTAIPIPRPSELILKNVVSIGKSQQQQPSRSISIAGICGTTKSSGYHSQTNTPATGGGGGGGIEERRPLIEPMSATMENEPPPSYEVALRMCAPIYNRIRQSANSISSLLNALSRSNSRDLRQYSLDGPPV</sequence>
<keyword evidence="2" id="KW-1185">Reference proteome</keyword>
<evidence type="ECO:0000313" key="2">
    <source>
        <dbReference type="Proteomes" id="UP000887577"/>
    </source>
</evidence>
<reference evidence="3" key="1">
    <citation type="submission" date="2022-11" db="UniProtKB">
        <authorList>
            <consortium name="WormBaseParasite"/>
        </authorList>
    </citation>
    <scope>IDENTIFICATION</scope>
</reference>
<protein>
    <submittedName>
        <fullName evidence="3">Uncharacterized protein</fullName>
    </submittedName>
</protein>
<proteinExistence type="predicted"/>
<evidence type="ECO:0000313" key="3">
    <source>
        <dbReference type="WBParaSite" id="PSU_v2.g7878.t1"/>
    </source>
</evidence>
<feature type="compositionally biased region" description="Polar residues" evidence="1">
    <location>
        <begin position="53"/>
        <end position="67"/>
    </location>
</feature>
<evidence type="ECO:0000256" key="1">
    <source>
        <dbReference type="SAM" id="MobiDB-lite"/>
    </source>
</evidence>
<dbReference type="AlphaFoldDB" id="A0A914ZCA2"/>
<name>A0A914ZCA2_9BILA</name>
<feature type="region of interest" description="Disordered" evidence="1">
    <location>
        <begin position="35"/>
        <end position="79"/>
    </location>
</feature>
<organism evidence="2 3">
    <name type="scientific">Panagrolaimus superbus</name>
    <dbReference type="NCBI Taxonomy" id="310955"/>
    <lineage>
        <taxon>Eukaryota</taxon>
        <taxon>Metazoa</taxon>
        <taxon>Ecdysozoa</taxon>
        <taxon>Nematoda</taxon>
        <taxon>Chromadorea</taxon>
        <taxon>Rhabditida</taxon>
        <taxon>Tylenchina</taxon>
        <taxon>Panagrolaimomorpha</taxon>
        <taxon>Panagrolaimoidea</taxon>
        <taxon>Panagrolaimidae</taxon>
        <taxon>Panagrolaimus</taxon>
    </lineage>
</organism>
<feature type="compositionally biased region" description="Low complexity" evidence="1">
    <location>
        <begin position="36"/>
        <end position="47"/>
    </location>
</feature>
<dbReference type="WBParaSite" id="PSU_v2.g7878.t1">
    <property type="protein sequence ID" value="PSU_v2.g7878.t1"/>
    <property type="gene ID" value="PSU_v2.g7878"/>
</dbReference>